<accession>A0A2A2KSP4</accession>
<reference evidence="2 3" key="1">
    <citation type="journal article" date="2017" name="Curr. Biol.">
        <title>Genome architecture and evolution of a unichromosomal asexual nematode.</title>
        <authorList>
            <person name="Fradin H."/>
            <person name="Zegar C."/>
            <person name="Gutwein M."/>
            <person name="Lucas J."/>
            <person name="Kovtun M."/>
            <person name="Corcoran D."/>
            <person name="Baugh L.R."/>
            <person name="Kiontke K."/>
            <person name="Gunsalus K."/>
            <person name="Fitch D.H."/>
            <person name="Piano F."/>
        </authorList>
    </citation>
    <scope>NUCLEOTIDE SEQUENCE [LARGE SCALE GENOMIC DNA]</scope>
    <source>
        <strain evidence="2">PF1309</strain>
    </source>
</reference>
<dbReference type="EMBL" id="LIAE01007794">
    <property type="protein sequence ID" value="PAV76934.1"/>
    <property type="molecule type" value="Genomic_DNA"/>
</dbReference>
<feature type="region of interest" description="Disordered" evidence="1">
    <location>
        <begin position="20"/>
        <end position="43"/>
    </location>
</feature>
<evidence type="ECO:0000313" key="3">
    <source>
        <dbReference type="Proteomes" id="UP000218231"/>
    </source>
</evidence>
<dbReference type="Proteomes" id="UP000218231">
    <property type="component" value="Unassembled WGS sequence"/>
</dbReference>
<proteinExistence type="predicted"/>
<comment type="caution">
    <text evidence="2">The sequence shown here is derived from an EMBL/GenBank/DDBJ whole genome shotgun (WGS) entry which is preliminary data.</text>
</comment>
<gene>
    <name evidence="2" type="ORF">WR25_18745</name>
</gene>
<keyword evidence="3" id="KW-1185">Reference proteome</keyword>
<dbReference type="AlphaFoldDB" id="A0A2A2KSP4"/>
<organism evidence="2 3">
    <name type="scientific">Diploscapter pachys</name>
    <dbReference type="NCBI Taxonomy" id="2018661"/>
    <lineage>
        <taxon>Eukaryota</taxon>
        <taxon>Metazoa</taxon>
        <taxon>Ecdysozoa</taxon>
        <taxon>Nematoda</taxon>
        <taxon>Chromadorea</taxon>
        <taxon>Rhabditida</taxon>
        <taxon>Rhabditina</taxon>
        <taxon>Rhabditomorpha</taxon>
        <taxon>Rhabditoidea</taxon>
        <taxon>Rhabditidae</taxon>
        <taxon>Diploscapter</taxon>
    </lineage>
</organism>
<protein>
    <submittedName>
        <fullName evidence="2">Uncharacterized protein</fullName>
    </submittedName>
</protein>
<evidence type="ECO:0000313" key="2">
    <source>
        <dbReference type="EMBL" id="PAV76934.1"/>
    </source>
</evidence>
<name>A0A2A2KSP4_9BILA</name>
<sequence>MVWWLVTAPLVSQYLTEREKTRREEAQLEAETRDRADARATELKKTREECRTQTELAKMGIEQERIKANTQIELEENKQRHEKYLNDQATRQLNNIADQTRELNNMQLRLQAEANEADRVAREDDERLDQKKYEERMERVKAIEQEHNQMMQQKEKQLEQIRAEAHMDKKKAEEDYEQEKEWQEELVKNMKKEHKEQRERMEKEIDAAIARREEHGDKMIENLKEQERQMIQIHVEQRNALYHLMKKDSEDYQRRMGELNDKLAAIEKDHTKIINEIRDGRKAIETGKEQLDAVQRQFIEEQRKTISEIADGFSQHNKNDVFNQIINRSQTNSDKIGRHISSIENAHTVLKMIKDSGNTEKINQKMNGIEYLGEALVDEVTRSQELLKTDLRTLNTIAIDQKLVDEAKAILQRADAIYLSIFTAQAKLIPSMITDDLIKQMIGYRDDLNKNFENLPRPQDALEDIKERVKAEATKSTVSMTHQMQYATIKDVQNAAIAQNAAIVQNMQTHQLAPPDPHNPAPA</sequence>
<evidence type="ECO:0000256" key="1">
    <source>
        <dbReference type="SAM" id="MobiDB-lite"/>
    </source>
</evidence>